<comment type="caution">
    <text evidence="3">The sequence shown here is derived from an EMBL/GenBank/DDBJ whole genome shotgun (WGS) entry which is preliminary data.</text>
</comment>
<feature type="region of interest" description="Disordered" evidence="2">
    <location>
        <begin position="89"/>
        <end position="115"/>
    </location>
</feature>
<feature type="compositionally biased region" description="Pro residues" evidence="2">
    <location>
        <begin position="1"/>
        <end position="16"/>
    </location>
</feature>
<feature type="compositionally biased region" description="Basic and acidic residues" evidence="2">
    <location>
        <begin position="255"/>
        <end position="266"/>
    </location>
</feature>
<organism evidence="3 4">
    <name type="scientific">Aspergillus tanneri</name>
    <dbReference type="NCBI Taxonomy" id="1220188"/>
    <lineage>
        <taxon>Eukaryota</taxon>
        <taxon>Fungi</taxon>
        <taxon>Dikarya</taxon>
        <taxon>Ascomycota</taxon>
        <taxon>Pezizomycotina</taxon>
        <taxon>Eurotiomycetes</taxon>
        <taxon>Eurotiomycetidae</taxon>
        <taxon>Eurotiales</taxon>
        <taxon>Aspergillaceae</taxon>
        <taxon>Aspergillus</taxon>
        <taxon>Aspergillus subgen. Circumdati</taxon>
    </lineage>
</organism>
<feature type="region of interest" description="Disordered" evidence="2">
    <location>
        <begin position="1"/>
        <end position="41"/>
    </location>
</feature>
<evidence type="ECO:0000313" key="4">
    <source>
        <dbReference type="Proteomes" id="UP000324241"/>
    </source>
</evidence>
<keyword evidence="1" id="KW-0175">Coiled coil</keyword>
<sequence>MEHSPSPPTLVQPSPPHSTVSQRDHDVADPENNATSSLPERFSRLADLLSQSSPMSPDDSMTLHQHLDALESLLDPRPSLTREIAKCRPRSSPLGATTLPTDSLPPIDPIHSINDRSHSQLTAVLTEVTTLGTEICHRRKESSHIYDLFTRERQELARRILDLEQEVDELKADIAEGSAEREALKGTVHGFESWILRGQKHDWASAKRLSRTSRQKWTNKETEDLNESNMESLLEGITAWLRGWNDIEEGFHNRERERKLRRDERQNMQPGIARPESRELEGYPID</sequence>
<dbReference type="VEuPathDB" id="FungiDB:EYZ11_012404"/>
<accession>A0A5M9MRQ4</accession>
<dbReference type="OrthoDB" id="4448936at2759"/>
<feature type="compositionally biased region" description="Basic and acidic residues" evidence="2">
    <location>
        <begin position="275"/>
        <end position="286"/>
    </location>
</feature>
<evidence type="ECO:0000256" key="2">
    <source>
        <dbReference type="SAM" id="MobiDB-lite"/>
    </source>
</evidence>
<dbReference type="GeneID" id="54325158"/>
<feature type="region of interest" description="Disordered" evidence="2">
    <location>
        <begin position="255"/>
        <end position="286"/>
    </location>
</feature>
<protein>
    <submittedName>
        <fullName evidence="3">Uncharacterized protein</fullName>
    </submittedName>
</protein>
<proteinExistence type="predicted"/>
<name>A0A5M9MRQ4_9EURO</name>
<feature type="coiled-coil region" evidence="1">
    <location>
        <begin position="146"/>
        <end position="187"/>
    </location>
</feature>
<evidence type="ECO:0000313" key="3">
    <source>
        <dbReference type="EMBL" id="KAA8649782.1"/>
    </source>
</evidence>
<dbReference type="RefSeq" id="XP_033429143.1">
    <property type="nucleotide sequence ID" value="XM_033567148.1"/>
</dbReference>
<dbReference type="Proteomes" id="UP000324241">
    <property type="component" value="Unassembled WGS sequence"/>
</dbReference>
<evidence type="ECO:0000256" key="1">
    <source>
        <dbReference type="SAM" id="Coils"/>
    </source>
</evidence>
<dbReference type="EMBL" id="QUQM01000001">
    <property type="protein sequence ID" value="KAA8649782.1"/>
    <property type="molecule type" value="Genomic_DNA"/>
</dbReference>
<reference evidence="3 4" key="1">
    <citation type="submission" date="2019-08" db="EMBL/GenBank/DDBJ databases">
        <title>The genome sequence of a newly discovered highly antifungal drug resistant Aspergillus species, Aspergillus tanneri NIH 1004.</title>
        <authorList>
            <person name="Mounaud S."/>
            <person name="Singh I."/>
            <person name="Joardar V."/>
            <person name="Pakala S."/>
            <person name="Pakala S."/>
            <person name="Venepally P."/>
            <person name="Chung J.K."/>
            <person name="Losada L."/>
            <person name="Nierman W.C."/>
        </authorList>
    </citation>
    <scope>NUCLEOTIDE SEQUENCE [LARGE SCALE GENOMIC DNA]</scope>
    <source>
        <strain evidence="3 4">NIH1004</strain>
    </source>
</reference>
<gene>
    <name evidence="3" type="ORF">ATNIH1004_002456</name>
</gene>
<dbReference type="AlphaFoldDB" id="A0A5M9MRQ4"/>